<dbReference type="InterPro" id="IPR018062">
    <property type="entry name" value="HTH_AraC-typ_CS"/>
</dbReference>
<dbReference type="PANTHER" id="PTHR43280:SF28">
    <property type="entry name" value="HTH-TYPE TRANSCRIPTIONAL ACTIVATOR RHAS"/>
    <property type="match status" value="1"/>
</dbReference>
<dbReference type="InterPro" id="IPR018060">
    <property type="entry name" value="HTH_AraC"/>
</dbReference>
<keyword evidence="1" id="KW-0805">Transcription regulation</keyword>
<keyword evidence="2" id="KW-0238">DNA-binding</keyword>
<accession>A0ABW0QTA1</accession>
<dbReference type="InterPro" id="IPR014710">
    <property type="entry name" value="RmlC-like_jellyroll"/>
</dbReference>
<dbReference type="SMART" id="SM00342">
    <property type="entry name" value="HTH_ARAC"/>
    <property type="match status" value="1"/>
</dbReference>
<name>A0ABW0QTA1_9BACL</name>
<dbReference type="PROSITE" id="PS00041">
    <property type="entry name" value="HTH_ARAC_FAMILY_1"/>
    <property type="match status" value="1"/>
</dbReference>
<dbReference type="Proteomes" id="UP001596108">
    <property type="component" value="Unassembled WGS sequence"/>
</dbReference>
<gene>
    <name evidence="5" type="ORF">ACFPQ4_01895</name>
</gene>
<evidence type="ECO:0000259" key="4">
    <source>
        <dbReference type="PROSITE" id="PS01124"/>
    </source>
</evidence>
<dbReference type="InterPro" id="IPR020449">
    <property type="entry name" value="Tscrpt_reg_AraC-type_HTH"/>
</dbReference>
<evidence type="ECO:0000313" key="5">
    <source>
        <dbReference type="EMBL" id="MFC5528209.1"/>
    </source>
</evidence>
<dbReference type="Gene3D" id="1.10.10.60">
    <property type="entry name" value="Homeodomain-like"/>
    <property type="match status" value="2"/>
</dbReference>
<dbReference type="SUPFAM" id="SSF51182">
    <property type="entry name" value="RmlC-like cupins"/>
    <property type="match status" value="1"/>
</dbReference>
<dbReference type="RefSeq" id="WP_378110031.1">
    <property type="nucleotide sequence ID" value="NZ_JBHSNC010000006.1"/>
</dbReference>
<evidence type="ECO:0000313" key="6">
    <source>
        <dbReference type="Proteomes" id="UP001596108"/>
    </source>
</evidence>
<keyword evidence="3" id="KW-0804">Transcription</keyword>
<dbReference type="PRINTS" id="PR00032">
    <property type="entry name" value="HTHARAC"/>
</dbReference>
<dbReference type="PROSITE" id="PS01124">
    <property type="entry name" value="HTH_ARAC_FAMILY_2"/>
    <property type="match status" value="1"/>
</dbReference>
<organism evidence="5 6">
    <name type="scientific">Cohnella yongneupensis</name>
    <dbReference type="NCBI Taxonomy" id="425006"/>
    <lineage>
        <taxon>Bacteria</taxon>
        <taxon>Bacillati</taxon>
        <taxon>Bacillota</taxon>
        <taxon>Bacilli</taxon>
        <taxon>Bacillales</taxon>
        <taxon>Paenibacillaceae</taxon>
        <taxon>Cohnella</taxon>
    </lineage>
</organism>
<reference evidence="6" key="1">
    <citation type="journal article" date="2019" name="Int. J. Syst. Evol. Microbiol.">
        <title>The Global Catalogue of Microorganisms (GCM) 10K type strain sequencing project: providing services to taxonomists for standard genome sequencing and annotation.</title>
        <authorList>
            <consortium name="The Broad Institute Genomics Platform"/>
            <consortium name="The Broad Institute Genome Sequencing Center for Infectious Disease"/>
            <person name="Wu L."/>
            <person name="Ma J."/>
        </authorList>
    </citation>
    <scope>NUCLEOTIDE SEQUENCE [LARGE SCALE GENOMIC DNA]</scope>
    <source>
        <strain evidence="6">CGMCC 1.18578</strain>
    </source>
</reference>
<keyword evidence="6" id="KW-1185">Reference proteome</keyword>
<evidence type="ECO:0000256" key="2">
    <source>
        <dbReference type="ARBA" id="ARBA00023125"/>
    </source>
</evidence>
<dbReference type="EMBL" id="JBHSNC010000006">
    <property type="protein sequence ID" value="MFC5528209.1"/>
    <property type="molecule type" value="Genomic_DNA"/>
</dbReference>
<evidence type="ECO:0000256" key="3">
    <source>
        <dbReference type="ARBA" id="ARBA00023163"/>
    </source>
</evidence>
<comment type="caution">
    <text evidence="5">The sequence shown here is derived from an EMBL/GenBank/DDBJ whole genome shotgun (WGS) entry which is preliminary data.</text>
</comment>
<sequence length="295" mass="33464">MVRKKIEVTPARLFFDEDLPYNVSRISESFSLQVHEHEFTEICYVAEGNGIHYIGGEELKVSPGDLFILPLGTSHVFRPRSTGPEHALVVYNFIFMADRVAEALGRFPGLESLKEALTLLNLVPAQPTWRQVRDSSGTFRSLLVQAHQEFLQRRIGFVPRLHSLFIALATEIERHLATTESETPANADNLLGAGISFIRNRFTENITASRAANAAGISIRHFHRLFNQAMGVTFTRYVQNLRIELGCELLRTTRLSVSEIAERTGYQDKGFFVRLFKMRTGQTPRSYRKGNFTCN</sequence>
<dbReference type="Pfam" id="PF12833">
    <property type="entry name" value="HTH_18"/>
    <property type="match status" value="1"/>
</dbReference>
<dbReference type="InterPro" id="IPR009057">
    <property type="entry name" value="Homeodomain-like_sf"/>
</dbReference>
<evidence type="ECO:0000256" key="1">
    <source>
        <dbReference type="ARBA" id="ARBA00023015"/>
    </source>
</evidence>
<dbReference type="InterPro" id="IPR003313">
    <property type="entry name" value="AraC-bd"/>
</dbReference>
<dbReference type="Gene3D" id="2.60.120.10">
    <property type="entry name" value="Jelly Rolls"/>
    <property type="match status" value="1"/>
</dbReference>
<protein>
    <submittedName>
        <fullName evidence="5">Helix-turn-helix domain-containing protein</fullName>
    </submittedName>
</protein>
<dbReference type="InterPro" id="IPR011051">
    <property type="entry name" value="RmlC_Cupin_sf"/>
</dbReference>
<dbReference type="PANTHER" id="PTHR43280">
    <property type="entry name" value="ARAC-FAMILY TRANSCRIPTIONAL REGULATOR"/>
    <property type="match status" value="1"/>
</dbReference>
<dbReference type="Pfam" id="PF02311">
    <property type="entry name" value="AraC_binding"/>
    <property type="match status" value="1"/>
</dbReference>
<dbReference type="SUPFAM" id="SSF46689">
    <property type="entry name" value="Homeodomain-like"/>
    <property type="match status" value="2"/>
</dbReference>
<proteinExistence type="predicted"/>
<feature type="domain" description="HTH araC/xylS-type" evidence="4">
    <location>
        <begin position="192"/>
        <end position="290"/>
    </location>
</feature>